<feature type="domain" description="CobQ/CobB/MinD/ParA nucleotide binding" evidence="1">
    <location>
        <begin position="4"/>
        <end position="176"/>
    </location>
</feature>
<dbReference type="InterPro" id="IPR050678">
    <property type="entry name" value="DNA_Partitioning_ATPase"/>
</dbReference>
<reference evidence="2 4" key="1">
    <citation type="submission" date="2014-09" db="EMBL/GenBank/DDBJ databases">
        <title>Xanthomonadaceae 3.5X direct submission.</title>
        <authorList>
            <person name="Fang T."/>
            <person name="Wang H."/>
        </authorList>
    </citation>
    <scope>NUCLEOTIDE SEQUENCE [LARGE SCALE GENOMIC DNA]</scope>
    <source>
        <strain evidence="2 4">3.5X</strain>
    </source>
</reference>
<dbReference type="Gene3D" id="3.40.50.300">
    <property type="entry name" value="P-loop containing nucleotide triphosphate hydrolases"/>
    <property type="match status" value="1"/>
</dbReference>
<dbReference type="Proteomes" id="UP000560000">
    <property type="component" value="Unassembled WGS sequence"/>
</dbReference>
<organism evidence="2 4">
    <name type="scientific">Oleiagrimonas soli</name>
    <dbReference type="NCBI Taxonomy" id="1543381"/>
    <lineage>
        <taxon>Bacteria</taxon>
        <taxon>Pseudomonadati</taxon>
        <taxon>Pseudomonadota</taxon>
        <taxon>Gammaproteobacteria</taxon>
        <taxon>Lysobacterales</taxon>
        <taxon>Rhodanobacteraceae</taxon>
        <taxon>Oleiagrimonas</taxon>
    </lineage>
</organism>
<dbReference type="InterPro" id="IPR027417">
    <property type="entry name" value="P-loop_NTPase"/>
</dbReference>
<protein>
    <submittedName>
        <fullName evidence="2">CMP-binding protein</fullName>
    </submittedName>
    <submittedName>
        <fullName evidence="3">Chromosome partitioning protein</fullName>
    </submittedName>
</protein>
<evidence type="ECO:0000259" key="1">
    <source>
        <dbReference type="Pfam" id="PF01656"/>
    </source>
</evidence>
<dbReference type="CDD" id="cd02042">
    <property type="entry name" value="ParAB_family"/>
    <property type="match status" value="1"/>
</dbReference>
<dbReference type="Proteomes" id="UP000029708">
    <property type="component" value="Unassembled WGS sequence"/>
</dbReference>
<dbReference type="AlphaFoldDB" id="A0A099D1N7"/>
<accession>A0A099D1N7</accession>
<evidence type="ECO:0000313" key="2">
    <source>
        <dbReference type="EMBL" id="KGI79230.1"/>
    </source>
</evidence>
<dbReference type="InterPro" id="IPR002586">
    <property type="entry name" value="CobQ/CobB/MinD/ParA_Nub-bd_dom"/>
</dbReference>
<comment type="caution">
    <text evidence="2">The sequence shown here is derived from an EMBL/GenBank/DDBJ whole genome shotgun (WGS) entry which is preliminary data.</text>
</comment>
<proteinExistence type="predicted"/>
<sequence>MQTILVASSKGGCGKTTLATNLAAARAQKGRNVVVIDADRQHSSFNWCARRAEHEHLPGVLGMDGSPSQAFDRLPPDTDLVIVDTPAGISEYQLTPWLERADAVLVPVLPSVIDFDATGGFLEMLHGMEPVKRRKAPVGLVGNRLKPWTHASQDAVERLREMSFPVVGALRDSQAYVLLTGLGKSIFDYASEHVRRHQDDWRRPLRWIARNT</sequence>
<dbReference type="PANTHER" id="PTHR13696:SF96">
    <property type="entry name" value="COBQ_COBB_MIND_PARA NUCLEOTIDE BINDING DOMAIN-CONTAINING PROTEIN"/>
    <property type="match status" value="1"/>
</dbReference>
<dbReference type="RefSeq" id="WP_043098802.1">
    <property type="nucleotide sequence ID" value="NZ_JACHET010000001.1"/>
</dbReference>
<evidence type="ECO:0000313" key="3">
    <source>
        <dbReference type="EMBL" id="MBB6184880.1"/>
    </source>
</evidence>
<dbReference type="STRING" id="1543381.LF63_0100110"/>
<dbReference type="PANTHER" id="PTHR13696">
    <property type="entry name" value="P-LOOP CONTAINING NUCLEOSIDE TRIPHOSPHATE HYDROLASE"/>
    <property type="match status" value="1"/>
</dbReference>
<gene>
    <name evidence="3" type="ORF">HNQ86_002225</name>
    <name evidence="2" type="ORF">LF63_0100110</name>
</gene>
<keyword evidence="4" id="KW-1185">Reference proteome</keyword>
<dbReference type="HOGENOM" id="CLU_037612_5_0_6"/>
<dbReference type="EMBL" id="JROI01000001">
    <property type="protein sequence ID" value="KGI79230.1"/>
    <property type="molecule type" value="Genomic_DNA"/>
</dbReference>
<reference evidence="3 5" key="2">
    <citation type="submission" date="2020-08" db="EMBL/GenBank/DDBJ databases">
        <title>Genomic Encyclopedia of Type Strains, Phase IV (KMG-IV): sequencing the most valuable type-strain genomes for metagenomic binning, comparative biology and taxonomic classification.</title>
        <authorList>
            <person name="Goeker M."/>
        </authorList>
    </citation>
    <scope>NUCLEOTIDE SEQUENCE [LARGE SCALE GENOMIC DNA]</scope>
    <source>
        <strain evidence="3 5">DSM 107085</strain>
    </source>
</reference>
<name>A0A099D1N7_9GAMM</name>
<evidence type="ECO:0000313" key="4">
    <source>
        <dbReference type="Proteomes" id="UP000029708"/>
    </source>
</evidence>
<dbReference type="Pfam" id="PF01656">
    <property type="entry name" value="CbiA"/>
    <property type="match status" value="1"/>
</dbReference>
<evidence type="ECO:0000313" key="5">
    <source>
        <dbReference type="Proteomes" id="UP000560000"/>
    </source>
</evidence>
<dbReference type="EMBL" id="JACHET010000001">
    <property type="protein sequence ID" value="MBB6184880.1"/>
    <property type="molecule type" value="Genomic_DNA"/>
</dbReference>
<dbReference type="OrthoDB" id="69313at2"/>
<dbReference type="SUPFAM" id="SSF52540">
    <property type="entry name" value="P-loop containing nucleoside triphosphate hydrolases"/>
    <property type="match status" value="1"/>
</dbReference>